<dbReference type="Proteomes" id="UP000319817">
    <property type="component" value="Chromosome"/>
</dbReference>
<dbReference type="RefSeq" id="WP_145421546.1">
    <property type="nucleotide sequence ID" value="NZ_CP036526.1"/>
</dbReference>
<gene>
    <name evidence="1" type="ORF">K239x_57680</name>
</gene>
<name>A0A517P319_9BACT</name>
<dbReference type="OrthoDB" id="194811at2"/>
<protein>
    <recommendedName>
        <fullName evidence="3">DUF1573 domain-containing protein</fullName>
    </recommendedName>
</protein>
<sequence>MWNICSFGGVITLVSTLAVAPLLRAQGVLPSAEPQKSNEPAAVKFDKVQLPKQEVDNIPVWATIKASEISKQITVPLGVHFEGAILTGRIVLQNDLSEDVRLGTVTSSCGCTAVKRLADLVKPNSSAPLLTQIRKQKAEKFSEGIRLQYAGKTHEILFSGQIEPRLYPLDHLRIKPDGQGDLLLRINDKTLAPESARFDCVTEGFSIRHQPRDAQTIVLSCHRSDGMPNEIRIRPFFNDKSFPVLSVPITYIGVLRVIPPIVYVSDGKPVRVFATGDIDAFEKSETVQATLALRCSDGSGSVNANSGEGHAEIPKATIETHVKVMPTLVALTFPIAAAIETDRDYKATLTVNDKELTFRVRKRD</sequence>
<evidence type="ECO:0000313" key="2">
    <source>
        <dbReference type="Proteomes" id="UP000319817"/>
    </source>
</evidence>
<proteinExistence type="predicted"/>
<dbReference type="EMBL" id="CP036526">
    <property type="protein sequence ID" value="QDT13748.1"/>
    <property type="molecule type" value="Genomic_DNA"/>
</dbReference>
<dbReference type="AlphaFoldDB" id="A0A517P319"/>
<reference evidence="1 2" key="1">
    <citation type="submission" date="2019-02" db="EMBL/GenBank/DDBJ databases">
        <title>Deep-cultivation of Planctomycetes and their phenomic and genomic characterization uncovers novel biology.</title>
        <authorList>
            <person name="Wiegand S."/>
            <person name="Jogler M."/>
            <person name="Boedeker C."/>
            <person name="Pinto D."/>
            <person name="Vollmers J."/>
            <person name="Rivas-Marin E."/>
            <person name="Kohn T."/>
            <person name="Peeters S.H."/>
            <person name="Heuer A."/>
            <person name="Rast P."/>
            <person name="Oberbeckmann S."/>
            <person name="Bunk B."/>
            <person name="Jeske O."/>
            <person name="Meyerdierks A."/>
            <person name="Storesund J.E."/>
            <person name="Kallscheuer N."/>
            <person name="Luecker S."/>
            <person name="Lage O.M."/>
            <person name="Pohl T."/>
            <person name="Merkel B.J."/>
            <person name="Hornburger P."/>
            <person name="Mueller R.-W."/>
            <person name="Bruemmer F."/>
            <person name="Labrenz M."/>
            <person name="Spormann A.M."/>
            <person name="Op den Camp H."/>
            <person name="Overmann J."/>
            <person name="Amann R."/>
            <person name="Jetten M.S.M."/>
            <person name="Mascher T."/>
            <person name="Medema M.H."/>
            <person name="Devos D.P."/>
            <person name="Kaster A.-K."/>
            <person name="Ovreas L."/>
            <person name="Rohde M."/>
            <person name="Galperin M.Y."/>
            <person name="Jogler C."/>
        </authorList>
    </citation>
    <scope>NUCLEOTIDE SEQUENCE [LARGE SCALE GENOMIC DNA]</scope>
    <source>
        <strain evidence="1 2">K23_9</strain>
    </source>
</reference>
<accession>A0A517P319</accession>
<keyword evidence="2" id="KW-1185">Reference proteome</keyword>
<evidence type="ECO:0008006" key="3">
    <source>
        <dbReference type="Google" id="ProtNLM"/>
    </source>
</evidence>
<evidence type="ECO:0000313" key="1">
    <source>
        <dbReference type="EMBL" id="QDT13748.1"/>
    </source>
</evidence>
<organism evidence="1 2">
    <name type="scientific">Stieleria marina</name>
    <dbReference type="NCBI Taxonomy" id="1930275"/>
    <lineage>
        <taxon>Bacteria</taxon>
        <taxon>Pseudomonadati</taxon>
        <taxon>Planctomycetota</taxon>
        <taxon>Planctomycetia</taxon>
        <taxon>Pirellulales</taxon>
        <taxon>Pirellulaceae</taxon>
        <taxon>Stieleria</taxon>
    </lineage>
</organism>